<dbReference type="InParanoid" id="A0A1Y2B0T8"/>
<dbReference type="PANTHER" id="PTHR23339">
    <property type="entry name" value="TYROSINE SPECIFIC PROTEIN PHOSPHATASE AND DUAL SPECIFICITY PROTEIN PHOSPHATASE"/>
    <property type="match status" value="1"/>
</dbReference>
<evidence type="ECO:0000313" key="4">
    <source>
        <dbReference type="Proteomes" id="UP000193986"/>
    </source>
</evidence>
<reference evidence="3 4" key="1">
    <citation type="submission" date="2016-07" db="EMBL/GenBank/DDBJ databases">
        <title>Pervasive Adenine N6-methylation of Active Genes in Fungi.</title>
        <authorList>
            <consortium name="DOE Joint Genome Institute"/>
            <person name="Mondo S.J."/>
            <person name="Dannebaum R.O."/>
            <person name="Kuo R.C."/>
            <person name="Labutti K."/>
            <person name="Haridas S."/>
            <person name="Kuo A."/>
            <person name="Salamov A."/>
            <person name="Ahrendt S.R."/>
            <person name="Lipzen A."/>
            <person name="Sullivan W."/>
            <person name="Andreopoulos W.B."/>
            <person name="Clum A."/>
            <person name="Lindquist E."/>
            <person name="Daum C."/>
            <person name="Ramamoorthy G.K."/>
            <person name="Gryganskyi A."/>
            <person name="Culley D."/>
            <person name="Magnuson J.K."/>
            <person name="James T.Y."/>
            <person name="O'Malley M.A."/>
            <person name="Stajich J.E."/>
            <person name="Spatafora J.W."/>
            <person name="Visel A."/>
            <person name="Grigoriev I.V."/>
        </authorList>
    </citation>
    <scope>NUCLEOTIDE SEQUENCE [LARGE SCALE GENOMIC DNA]</scope>
    <source>
        <strain evidence="3 4">68-887.2</strain>
    </source>
</reference>
<evidence type="ECO:0000313" key="3">
    <source>
        <dbReference type="EMBL" id="ORY28170.1"/>
    </source>
</evidence>
<dbReference type="InterPro" id="IPR050561">
    <property type="entry name" value="PTP"/>
</dbReference>
<evidence type="ECO:0000259" key="2">
    <source>
        <dbReference type="PROSITE" id="PS50056"/>
    </source>
</evidence>
<sequence length="307" mass="32762">MSTPNLNSAPTGSDQAAVFGHVVKTSSTHPIIISPFFPSELLPLLSQHLIVPPASPVTGRNCLKSTIDVPAMLLSYAPPPGSSSAQSLFASQQASPPRERIAGNLLLSSCPGKRLRMEGPVKGRGPVCRDLKTDLARIKGEGVGAVVCCLDDAELALLGVPWDMYREVASEIGLDIVRLPMPDGFTPVSLSLFDSQVDLLISRYSLQGTDILVHCRGGIGRAGLTACAWAIKMGFVPPHPSLAIVADAAGQGAVLPAELEHQIVMSIVERAIAMIRSRRGLKAIESFEQVQFLASYIKWLRVNTRAI</sequence>
<dbReference type="Proteomes" id="UP000193986">
    <property type="component" value="Unassembled WGS sequence"/>
</dbReference>
<dbReference type="OrthoDB" id="266663at2759"/>
<proteinExistence type="predicted"/>
<dbReference type="GO" id="GO:0016791">
    <property type="term" value="F:phosphatase activity"/>
    <property type="evidence" value="ECO:0007669"/>
    <property type="project" value="UniProtKB-ARBA"/>
</dbReference>
<dbReference type="InterPro" id="IPR029021">
    <property type="entry name" value="Prot-tyrosine_phosphatase-like"/>
</dbReference>
<dbReference type="Pfam" id="PF22784">
    <property type="entry name" value="PTP-SAK"/>
    <property type="match status" value="1"/>
</dbReference>
<dbReference type="InterPro" id="IPR000387">
    <property type="entry name" value="Tyr_Pase_dom"/>
</dbReference>
<accession>A0A1Y2B0T8</accession>
<keyword evidence="1" id="KW-0378">Hydrolase</keyword>
<dbReference type="Gene3D" id="3.90.190.10">
    <property type="entry name" value="Protein tyrosine phosphatase superfamily"/>
    <property type="match status" value="1"/>
</dbReference>
<dbReference type="SUPFAM" id="SSF52799">
    <property type="entry name" value="(Phosphotyrosine protein) phosphatases II"/>
    <property type="match status" value="1"/>
</dbReference>
<feature type="domain" description="Tyrosine specific protein phosphatases" evidence="2">
    <location>
        <begin position="191"/>
        <end position="232"/>
    </location>
</feature>
<dbReference type="PROSITE" id="PS50056">
    <property type="entry name" value="TYR_PHOSPHATASE_2"/>
    <property type="match status" value="1"/>
</dbReference>
<name>A0A1Y2B0T8_9TREE</name>
<dbReference type="EMBL" id="MCFC01000033">
    <property type="protein sequence ID" value="ORY28170.1"/>
    <property type="molecule type" value="Genomic_DNA"/>
</dbReference>
<organism evidence="3 4">
    <name type="scientific">Naematelia encephala</name>
    <dbReference type="NCBI Taxonomy" id="71784"/>
    <lineage>
        <taxon>Eukaryota</taxon>
        <taxon>Fungi</taxon>
        <taxon>Dikarya</taxon>
        <taxon>Basidiomycota</taxon>
        <taxon>Agaricomycotina</taxon>
        <taxon>Tremellomycetes</taxon>
        <taxon>Tremellales</taxon>
        <taxon>Naemateliaceae</taxon>
        <taxon>Naematelia</taxon>
    </lineage>
</organism>
<protein>
    <submittedName>
        <fullName evidence="3">Protein-tyrosine phosphatase-like protein</fullName>
    </submittedName>
</protein>
<dbReference type="InterPro" id="IPR057023">
    <property type="entry name" value="PTP-SAK"/>
</dbReference>
<gene>
    <name evidence="3" type="ORF">BCR39DRAFT_468664</name>
</gene>
<dbReference type="STRING" id="71784.A0A1Y2B0T8"/>
<dbReference type="AlphaFoldDB" id="A0A1Y2B0T8"/>
<keyword evidence="4" id="KW-1185">Reference proteome</keyword>
<comment type="caution">
    <text evidence="3">The sequence shown here is derived from an EMBL/GenBank/DDBJ whole genome shotgun (WGS) entry which is preliminary data.</text>
</comment>
<evidence type="ECO:0000256" key="1">
    <source>
        <dbReference type="ARBA" id="ARBA00022801"/>
    </source>
</evidence>